<evidence type="ECO:0000256" key="4">
    <source>
        <dbReference type="SAM" id="MobiDB-lite"/>
    </source>
</evidence>
<dbReference type="Proteomes" id="UP000253273">
    <property type="component" value="Chromosome"/>
</dbReference>
<dbReference type="Gene3D" id="3.10.105.10">
    <property type="entry name" value="Dipeptide-binding Protein, Domain 3"/>
    <property type="match status" value="2"/>
</dbReference>
<keyword evidence="2" id="KW-0813">Transport</keyword>
<dbReference type="InterPro" id="IPR000914">
    <property type="entry name" value="SBP_5_dom"/>
</dbReference>
<protein>
    <recommendedName>
        <fullName evidence="5">Solute-binding protein family 5 domain-containing protein</fullName>
    </recommendedName>
</protein>
<evidence type="ECO:0000313" key="7">
    <source>
        <dbReference type="Proteomes" id="UP000253273"/>
    </source>
</evidence>
<feature type="domain" description="Solute-binding protein family 5" evidence="5">
    <location>
        <begin position="298"/>
        <end position="579"/>
    </location>
</feature>
<accession>A0A345E1M2</accession>
<reference evidence="6 7" key="1">
    <citation type="submission" date="2018-07" db="EMBL/GenBank/DDBJ databases">
        <title>Genome sequences of Haloplanus sp. CBA1113.</title>
        <authorList>
            <person name="Kim Y.B."/>
            <person name="Roh S.W."/>
        </authorList>
    </citation>
    <scope>NUCLEOTIDE SEQUENCE [LARGE SCALE GENOMIC DNA]</scope>
    <source>
        <strain evidence="6 7">CBA1113</strain>
    </source>
</reference>
<dbReference type="CDD" id="cd00995">
    <property type="entry name" value="PBP2_NikA_DppA_OppA_like"/>
    <property type="match status" value="1"/>
</dbReference>
<evidence type="ECO:0000313" key="6">
    <source>
        <dbReference type="EMBL" id="AXG06094.1"/>
    </source>
</evidence>
<dbReference type="PANTHER" id="PTHR30290">
    <property type="entry name" value="PERIPLASMIC BINDING COMPONENT OF ABC TRANSPORTER"/>
    <property type="match status" value="1"/>
</dbReference>
<keyword evidence="7" id="KW-1185">Reference proteome</keyword>
<dbReference type="PANTHER" id="PTHR30290:SF9">
    <property type="entry name" value="OLIGOPEPTIDE-BINDING PROTEIN APPA"/>
    <property type="match status" value="1"/>
</dbReference>
<comment type="similarity">
    <text evidence="1">Belongs to the bacterial solute-binding protein 5 family.</text>
</comment>
<sequence>MSGLVLRCMSCDNDADGGGLNRRSVLKAIGVAGATGLAGCGGQSGGGGGGGGGGSGGDLGERVSTLQMEYWSDYGGFTTTQEQMAPIISSGAEELGVGMEVVPVSITTQLSQMANDSNRQNNISFTWWVPAADRLDPQELLNNMRLDWAGANGQSNYSNYADCEYTRLLLEQTTAETPEEREQGMHETIARLSEDCAIGNLAPVANIGAWRTDMVEMGGIGNGGIARSNAEWAFKSSTTGGEDLIVAINPIATETSNWLTHSASMPEAMWQHMIHSPIHKYNENFELTELLGSVDVVDSQEIVVELFDDAQFTNGDPITSEDVKFTFEQIQRGGEAGAYPGAAPVPYDAIETPDEKTVRFTFTEPYIPFARTTLMRWGILHKASFEEAGAIENPGGAQFETPIVSSGPLEVTELQRGQRVVTEPHDGHPTYEASQPITFEAYRNEETMITALEAGECMITPEISPPNAERVNNEISDAQAEFAATHTSYNLQYVCHTAPCKFPEFRKAIDAAVNRQQMIDVALAGEVEPEMYPTYISKNHPMYPPEDMLSGWAESPQGSPEVARQLLEDEGWGWDGNGNLHYPPDADLDPLWPQGEVPSAEDFPCIEELGLDP</sequence>
<dbReference type="SUPFAM" id="SSF53850">
    <property type="entry name" value="Periplasmic binding protein-like II"/>
    <property type="match status" value="2"/>
</dbReference>
<dbReference type="KEGG" id="haj:DU500_06355"/>
<evidence type="ECO:0000256" key="2">
    <source>
        <dbReference type="ARBA" id="ARBA00022448"/>
    </source>
</evidence>
<dbReference type="GO" id="GO:1904680">
    <property type="term" value="F:peptide transmembrane transporter activity"/>
    <property type="evidence" value="ECO:0007669"/>
    <property type="project" value="TreeGrafter"/>
</dbReference>
<evidence type="ECO:0000259" key="5">
    <source>
        <dbReference type="Pfam" id="PF00496"/>
    </source>
</evidence>
<proteinExistence type="inferred from homology"/>
<gene>
    <name evidence="6" type="ORF">DU500_06355</name>
</gene>
<evidence type="ECO:0000256" key="1">
    <source>
        <dbReference type="ARBA" id="ARBA00005695"/>
    </source>
</evidence>
<name>A0A345E1M2_9EURY</name>
<dbReference type="EMBL" id="CP031150">
    <property type="protein sequence ID" value="AXG06094.1"/>
    <property type="molecule type" value="Genomic_DNA"/>
</dbReference>
<keyword evidence="3" id="KW-0732">Signal</keyword>
<dbReference type="GO" id="GO:0015833">
    <property type="term" value="P:peptide transport"/>
    <property type="evidence" value="ECO:0007669"/>
    <property type="project" value="TreeGrafter"/>
</dbReference>
<dbReference type="AlphaFoldDB" id="A0A345E1M2"/>
<dbReference type="InterPro" id="IPR039424">
    <property type="entry name" value="SBP_5"/>
</dbReference>
<feature type="region of interest" description="Disordered" evidence="4">
    <location>
        <begin position="574"/>
        <end position="602"/>
    </location>
</feature>
<evidence type="ECO:0000256" key="3">
    <source>
        <dbReference type="ARBA" id="ARBA00022729"/>
    </source>
</evidence>
<dbReference type="Gene3D" id="3.40.190.10">
    <property type="entry name" value="Periplasmic binding protein-like II"/>
    <property type="match status" value="1"/>
</dbReference>
<organism evidence="6 7">
    <name type="scientific">Haloplanus rubicundus</name>
    <dbReference type="NCBI Taxonomy" id="1547898"/>
    <lineage>
        <taxon>Archaea</taxon>
        <taxon>Methanobacteriati</taxon>
        <taxon>Methanobacteriota</taxon>
        <taxon>Stenosarchaea group</taxon>
        <taxon>Halobacteria</taxon>
        <taxon>Halobacteriales</taxon>
        <taxon>Haloferacaceae</taxon>
        <taxon>Haloplanus</taxon>
    </lineage>
</organism>
<dbReference type="Pfam" id="PF00496">
    <property type="entry name" value="SBP_bac_5"/>
    <property type="match status" value="1"/>
</dbReference>